<keyword evidence="3" id="KW-0406">Ion transport</keyword>
<dbReference type="EMBL" id="QJKH01000010">
    <property type="protein sequence ID" value="PXX77492.1"/>
    <property type="molecule type" value="Genomic_DNA"/>
</dbReference>
<organism evidence="4 5">
    <name type="scientific">Dielma fastidiosa</name>
    <dbReference type="NCBI Taxonomy" id="1034346"/>
    <lineage>
        <taxon>Bacteria</taxon>
        <taxon>Bacillati</taxon>
        <taxon>Bacillota</taxon>
        <taxon>Erysipelotrichia</taxon>
        <taxon>Erysipelotrichales</taxon>
        <taxon>Erysipelotrichaceae</taxon>
        <taxon>Dielma</taxon>
    </lineage>
</organism>
<comment type="similarity">
    <text evidence="1">Belongs to the V-ATPase F subunit family.</text>
</comment>
<dbReference type="RefSeq" id="WP_022937627.1">
    <property type="nucleotide sequence ID" value="NZ_CABKRQ010000003.1"/>
</dbReference>
<keyword evidence="2" id="KW-0813">Transport</keyword>
<accession>A0A318KM29</accession>
<dbReference type="Pfam" id="PF01990">
    <property type="entry name" value="ATP-synt_F"/>
    <property type="match status" value="1"/>
</dbReference>
<evidence type="ECO:0000313" key="4">
    <source>
        <dbReference type="EMBL" id="PXX77492.1"/>
    </source>
</evidence>
<reference evidence="4 5" key="1">
    <citation type="submission" date="2018-05" db="EMBL/GenBank/DDBJ databases">
        <title>Genomic Encyclopedia of Type Strains, Phase IV (KMG-IV): sequencing the most valuable type-strain genomes for metagenomic binning, comparative biology and taxonomic classification.</title>
        <authorList>
            <person name="Goeker M."/>
        </authorList>
    </citation>
    <scope>NUCLEOTIDE SEQUENCE [LARGE SCALE GENOMIC DNA]</scope>
    <source>
        <strain evidence="4 5">JC118</strain>
    </source>
</reference>
<proteinExistence type="inferred from homology"/>
<dbReference type="SUPFAM" id="SSF159468">
    <property type="entry name" value="AtpF-like"/>
    <property type="match status" value="1"/>
</dbReference>
<comment type="caution">
    <text evidence="4">The sequence shown here is derived from an EMBL/GenBank/DDBJ whole genome shotgun (WGS) entry which is preliminary data.</text>
</comment>
<evidence type="ECO:0000256" key="2">
    <source>
        <dbReference type="ARBA" id="ARBA00022448"/>
    </source>
</evidence>
<evidence type="ECO:0000256" key="1">
    <source>
        <dbReference type="ARBA" id="ARBA00010148"/>
    </source>
</evidence>
<name>A0A318KM29_9FIRM</name>
<sequence length="102" mass="11577">MKFFLISDNIDTQMGLRLAGIEGVVVHERHEMLETLEKVMHDDEVAIVLLTTKLIELCPDVISEIKLKQKKPLIVEIPDRHGDSKIGEKIDRYVSEAIGVKL</sequence>
<dbReference type="AlphaFoldDB" id="A0A318KM29"/>
<evidence type="ECO:0000313" key="5">
    <source>
        <dbReference type="Proteomes" id="UP000247612"/>
    </source>
</evidence>
<dbReference type="STRING" id="1034346.GCA_000313565_01312"/>
<dbReference type="InterPro" id="IPR036906">
    <property type="entry name" value="ATPase_V1_fsu_sf"/>
</dbReference>
<gene>
    <name evidence="4" type="ORF">DES51_11031</name>
</gene>
<protein>
    <submittedName>
        <fullName evidence="4">V/A-type H+-transporting ATPase subunit F</fullName>
    </submittedName>
</protein>
<evidence type="ECO:0000256" key="3">
    <source>
        <dbReference type="ARBA" id="ARBA00023065"/>
    </source>
</evidence>
<keyword evidence="5" id="KW-1185">Reference proteome</keyword>
<dbReference type="OrthoDB" id="46791at2"/>
<dbReference type="InterPro" id="IPR008218">
    <property type="entry name" value="ATPase_V1-cplx_f_g_su"/>
</dbReference>
<dbReference type="Gene3D" id="3.40.50.10580">
    <property type="entry name" value="ATPase, V1 complex, subunit F"/>
    <property type="match status" value="1"/>
</dbReference>
<dbReference type="Proteomes" id="UP000247612">
    <property type="component" value="Unassembled WGS sequence"/>
</dbReference>
<dbReference type="GO" id="GO:0046961">
    <property type="term" value="F:proton-transporting ATPase activity, rotational mechanism"/>
    <property type="evidence" value="ECO:0007669"/>
    <property type="project" value="InterPro"/>
</dbReference>